<sequence>MENPDTSPENELTSSDIVAESDSTVVGLPQTNPSGEQEEILLQDETIDLDADTFGLEENVTLSEESGNLLDRINEQMMESVIISDSPNISEDDAGDVGCLQDIVDEIESSDTLGRETSEHVDSKNNTELDVSPEASGAETLTVSSDFIQPQVEKQIVDVTAQGEHKEELVTPATKSSPAEETIPVCTIFSQSNSQQSFLVHDGFESQMVKSPSFGMEMRNAAKSQTQVVQPSPSLSNFFSDNGNTNSPAADFFDSFTTSSTFISVSNPNAAPSAPERSPAPITPDTGTTQDPAAVSFFMGNKPLDSSGASVEVPQSPKPFSQIHSVFAGSDDPFATALNMSEMDRRNDAWLPSEETRNILISVATQQYNPVFIDKEKLTMPGLQFDNIQGDAVRELMLRFLGEQAAMKRQVLTANSVEQTFLGLKQLLNSKNWRAAVDLSGRLLSAHGQGYGKSGQPTNHTTDSLQLWFLRLSLLVKLGLFQNAEVEFEPFKNLDQPDLYYEYYPHVYPGRRASVQLWRSRLGRVMYSMANCLLMMKVRGRQQTA</sequence>
<keyword evidence="3" id="KW-1185">Reference proteome</keyword>
<evidence type="ECO:0008006" key="4">
    <source>
        <dbReference type="Google" id="ProtNLM"/>
    </source>
</evidence>
<evidence type="ECO:0000256" key="1">
    <source>
        <dbReference type="SAM" id="MobiDB-lite"/>
    </source>
</evidence>
<dbReference type="Proteomes" id="UP000824782">
    <property type="component" value="Unassembled WGS sequence"/>
</dbReference>
<dbReference type="PANTHER" id="PTHR21581:SF6">
    <property type="entry name" value="TRAFFICKING PROTEIN PARTICLE COMPLEX SUBUNIT 12"/>
    <property type="match status" value="1"/>
</dbReference>
<feature type="region of interest" description="Disordered" evidence="1">
    <location>
        <begin position="1"/>
        <end position="35"/>
    </location>
</feature>
<dbReference type="PANTHER" id="PTHR21581">
    <property type="entry name" value="D-ALANYL-D-ALANINE CARBOXYPEPTIDASE"/>
    <property type="match status" value="1"/>
</dbReference>
<comment type="caution">
    <text evidence="2">The sequence shown here is derived from an EMBL/GenBank/DDBJ whole genome shotgun (WGS) entry which is preliminary data.</text>
</comment>
<evidence type="ECO:0000313" key="3">
    <source>
        <dbReference type="Proteomes" id="UP000824782"/>
    </source>
</evidence>
<accession>A0AAV7C5Q6</accession>
<dbReference type="GO" id="GO:0030008">
    <property type="term" value="C:TRAPP complex"/>
    <property type="evidence" value="ECO:0007669"/>
    <property type="project" value="TreeGrafter"/>
</dbReference>
<protein>
    <recommendedName>
        <fullName evidence="4">Trafficking protein particle complex 12</fullName>
    </recommendedName>
</protein>
<feature type="compositionally biased region" description="Low complexity" evidence="1">
    <location>
        <begin position="267"/>
        <end position="280"/>
    </location>
</feature>
<name>A0AAV7C5Q6_ENGPU</name>
<organism evidence="2 3">
    <name type="scientific">Engystomops pustulosus</name>
    <name type="common">Tungara frog</name>
    <name type="synonym">Physalaemus pustulosus</name>
    <dbReference type="NCBI Taxonomy" id="76066"/>
    <lineage>
        <taxon>Eukaryota</taxon>
        <taxon>Metazoa</taxon>
        <taxon>Chordata</taxon>
        <taxon>Craniata</taxon>
        <taxon>Vertebrata</taxon>
        <taxon>Euteleostomi</taxon>
        <taxon>Amphibia</taxon>
        <taxon>Batrachia</taxon>
        <taxon>Anura</taxon>
        <taxon>Neobatrachia</taxon>
        <taxon>Hyloidea</taxon>
        <taxon>Leptodactylidae</taxon>
        <taxon>Leiuperinae</taxon>
        <taxon>Engystomops</taxon>
    </lineage>
</organism>
<feature type="region of interest" description="Disordered" evidence="1">
    <location>
        <begin position="267"/>
        <end position="288"/>
    </location>
</feature>
<feature type="region of interest" description="Disordered" evidence="1">
    <location>
        <begin position="111"/>
        <end position="135"/>
    </location>
</feature>
<gene>
    <name evidence="2" type="ORF">GDO81_007215</name>
</gene>
<dbReference type="GO" id="GO:0005794">
    <property type="term" value="C:Golgi apparatus"/>
    <property type="evidence" value="ECO:0007669"/>
    <property type="project" value="TreeGrafter"/>
</dbReference>
<evidence type="ECO:0000313" key="2">
    <source>
        <dbReference type="EMBL" id="KAG8580271.1"/>
    </source>
</evidence>
<dbReference type="AlphaFoldDB" id="A0AAV7C5Q6"/>
<feature type="compositionally biased region" description="Basic and acidic residues" evidence="1">
    <location>
        <begin position="113"/>
        <end position="127"/>
    </location>
</feature>
<reference evidence="2" key="1">
    <citation type="thesis" date="2020" institute="ProQuest LLC" country="789 East Eisenhower Parkway, Ann Arbor, MI, USA">
        <title>Comparative Genomics and Chromosome Evolution.</title>
        <authorList>
            <person name="Mudd A.B."/>
        </authorList>
    </citation>
    <scope>NUCLEOTIDE SEQUENCE</scope>
    <source>
        <strain evidence="2">237g6f4</strain>
        <tissue evidence="2">Blood</tissue>
    </source>
</reference>
<proteinExistence type="predicted"/>
<dbReference type="EMBL" id="WNYA01000003">
    <property type="protein sequence ID" value="KAG8580271.1"/>
    <property type="molecule type" value="Genomic_DNA"/>
</dbReference>